<dbReference type="Pfam" id="PF19296">
    <property type="entry name" value="RelA_AH_RIS"/>
    <property type="match status" value="1"/>
</dbReference>
<dbReference type="Gene3D" id="3.30.70.260">
    <property type="match status" value="1"/>
</dbReference>
<dbReference type="InterPro" id="IPR007685">
    <property type="entry name" value="RelA_SpoT"/>
</dbReference>
<dbReference type="SMART" id="SM00954">
    <property type="entry name" value="RelA_SpoT"/>
    <property type="match status" value="1"/>
</dbReference>
<dbReference type="FunFam" id="3.10.20.30:FF:000002">
    <property type="entry name" value="GTP pyrophosphokinase (RelA/SpoT)"/>
    <property type="match status" value="1"/>
</dbReference>
<dbReference type="Gene3D" id="3.30.460.10">
    <property type="entry name" value="Beta Polymerase, domain 2"/>
    <property type="match status" value="1"/>
</dbReference>
<evidence type="ECO:0000259" key="3">
    <source>
        <dbReference type="PROSITE" id="PS51831"/>
    </source>
</evidence>
<dbReference type="AlphaFoldDB" id="A0A3B0WDE7"/>
<gene>
    <name evidence="5" type="ORF">MNBD_GAMMA05-297</name>
</gene>
<sequence>MNDSDVQKDIALNGRHADNEERFLISDLCDLISSYMNQEQVKEVYNAYLFGAQAHEGQHRVSGEPYIYHPIAVARILAQMHMDVKSIVASILHDVLEDTPATRKLIEREFGQDVAHLVDGVSKLTHIKFKNKIEQQAENIQKVLLAMAKDIRVIMIKLADRLHNMRTLGALNPEKRRRIAQETLEIYIPIANRLGIFTIRHELENLVFKAMHPVRYRVLEHAVNKAGGHRKELIDKINQALGSRLVELEIEATIVSRKKHLFSVYNKMRDKRLPFSKILDVYALRVLTDTVDDSYRVLGIVHNLFKPIPGRFKDYIAIPKSNGYQSLHTALYGPHGIPMEVQIRTDEMDKLAESGIAAHWLYKAPDEKGEIVAHARARDWLTGILEMQQTAGDSLEFLENVKVDLFHDEVYVYTPDGDIMKLPRNATPVDFAYAVHTDIGNRCVAAKLDHSFAPLNTPLYSGQTVEIVTSPGSRPNAAWLNYVVTAKARSNIRNYLKNMQADEAMSQGRRLLERCLKPLGVRLDDIKEKDIDTVLKEYGFSDISELLEDVGLGNRPPSLVVRRLVPERISDGESEETKEMQSQSALAISGTEGMVVTYGRCCHPIPGDHIVAKLSKGRGIVVHRAGCKNLEATSKRKRPDNYIDVHWSEDASGEFSCEIKLEIENKLGLLARTATVISDCGGDIENVTMEDRDGFSMNLLYLLKVSDRKHLATLMRRLRRITYVMRIMRM</sequence>
<dbReference type="GO" id="GO:0008728">
    <property type="term" value="F:GTP diphosphokinase activity"/>
    <property type="evidence" value="ECO:0007669"/>
    <property type="project" value="UniProtKB-EC"/>
</dbReference>
<dbReference type="SUPFAM" id="SSF55021">
    <property type="entry name" value="ACT-like"/>
    <property type="match status" value="1"/>
</dbReference>
<dbReference type="SUPFAM" id="SSF109604">
    <property type="entry name" value="HD-domain/PDEase-like"/>
    <property type="match status" value="1"/>
</dbReference>
<keyword evidence="5" id="KW-0808">Transferase</keyword>
<keyword evidence="5" id="KW-0418">Kinase</keyword>
<dbReference type="EC" id="2.7.6.5" evidence="5"/>
<dbReference type="InterPro" id="IPR006674">
    <property type="entry name" value="HD_domain"/>
</dbReference>
<dbReference type="CDD" id="cd01668">
    <property type="entry name" value="TGS_RSH"/>
    <property type="match status" value="1"/>
</dbReference>
<dbReference type="CDD" id="cd00077">
    <property type="entry name" value="HDc"/>
    <property type="match status" value="1"/>
</dbReference>
<organism evidence="5">
    <name type="scientific">hydrothermal vent metagenome</name>
    <dbReference type="NCBI Taxonomy" id="652676"/>
    <lineage>
        <taxon>unclassified sequences</taxon>
        <taxon>metagenomes</taxon>
        <taxon>ecological metagenomes</taxon>
    </lineage>
</organism>
<dbReference type="GO" id="GO:0005886">
    <property type="term" value="C:plasma membrane"/>
    <property type="evidence" value="ECO:0007669"/>
    <property type="project" value="TreeGrafter"/>
</dbReference>
<dbReference type="Pfam" id="PF04607">
    <property type="entry name" value="RelA_SpoT"/>
    <property type="match status" value="1"/>
</dbReference>
<dbReference type="Pfam" id="PF13328">
    <property type="entry name" value="HD_4"/>
    <property type="match status" value="1"/>
</dbReference>
<accession>A0A3B0WDE7</accession>
<dbReference type="PANTHER" id="PTHR21262">
    <property type="entry name" value="GUANOSINE-3',5'-BIS DIPHOSPHATE 3'-PYROPHOSPHOHYDROLASE"/>
    <property type="match status" value="1"/>
</dbReference>
<dbReference type="InterPro" id="IPR004811">
    <property type="entry name" value="RelA/Spo_fam"/>
</dbReference>
<dbReference type="SMART" id="SM00471">
    <property type="entry name" value="HDc"/>
    <property type="match status" value="1"/>
</dbReference>
<feature type="domain" description="HD" evidence="3">
    <location>
        <begin position="66"/>
        <end position="165"/>
    </location>
</feature>
<reference evidence="5" key="1">
    <citation type="submission" date="2018-06" db="EMBL/GenBank/DDBJ databases">
        <authorList>
            <person name="Zhirakovskaya E."/>
        </authorList>
    </citation>
    <scope>NUCLEOTIDE SEQUENCE</scope>
</reference>
<dbReference type="InterPro" id="IPR012676">
    <property type="entry name" value="TGS-like"/>
</dbReference>
<dbReference type="FunFam" id="1.10.3210.10:FF:000001">
    <property type="entry name" value="GTP pyrophosphokinase RelA"/>
    <property type="match status" value="1"/>
</dbReference>
<evidence type="ECO:0000313" key="5">
    <source>
        <dbReference type="EMBL" id="VAW53321.1"/>
    </source>
</evidence>
<dbReference type="PROSITE" id="PS51880">
    <property type="entry name" value="TGS"/>
    <property type="match status" value="1"/>
</dbReference>
<dbReference type="InterPro" id="IPR045865">
    <property type="entry name" value="ACT-like_dom_sf"/>
</dbReference>
<dbReference type="InterPro" id="IPR004095">
    <property type="entry name" value="TGS"/>
</dbReference>
<feature type="domain" description="TGS" evidence="4">
    <location>
        <begin position="408"/>
        <end position="469"/>
    </location>
</feature>
<dbReference type="GO" id="GO:0042594">
    <property type="term" value="P:response to starvation"/>
    <property type="evidence" value="ECO:0007669"/>
    <property type="project" value="TreeGrafter"/>
</dbReference>
<keyword evidence="5" id="KW-0378">Hydrolase</keyword>
<dbReference type="EMBL" id="UOFE01000034">
    <property type="protein sequence ID" value="VAW53321.1"/>
    <property type="molecule type" value="Genomic_DNA"/>
</dbReference>
<dbReference type="PROSITE" id="PS51831">
    <property type="entry name" value="HD"/>
    <property type="match status" value="1"/>
</dbReference>
<feature type="domain" description="ACT" evidence="2">
    <location>
        <begin position="658"/>
        <end position="730"/>
    </location>
</feature>
<evidence type="ECO:0000256" key="1">
    <source>
        <dbReference type="ARBA" id="ARBA00007476"/>
    </source>
</evidence>
<dbReference type="Pfam" id="PF13291">
    <property type="entry name" value="ACT_4"/>
    <property type="match status" value="1"/>
</dbReference>
<dbReference type="EC" id="3.1.7.2" evidence="5"/>
<comment type="similarity">
    <text evidence="1">Belongs to the RelA/SpoT family.</text>
</comment>
<dbReference type="Pfam" id="PF02824">
    <property type="entry name" value="TGS"/>
    <property type="match status" value="1"/>
</dbReference>
<evidence type="ECO:0000259" key="4">
    <source>
        <dbReference type="PROSITE" id="PS51880"/>
    </source>
</evidence>
<dbReference type="CDD" id="cd05399">
    <property type="entry name" value="NT_Rel-Spo_like"/>
    <property type="match status" value="1"/>
</dbReference>
<dbReference type="InterPro" id="IPR045600">
    <property type="entry name" value="RelA/SpoT_AH_RIS"/>
</dbReference>
<dbReference type="PROSITE" id="PS51671">
    <property type="entry name" value="ACT"/>
    <property type="match status" value="1"/>
</dbReference>
<name>A0A3B0WDE7_9ZZZZ</name>
<dbReference type="InterPro" id="IPR002912">
    <property type="entry name" value="ACT_dom"/>
</dbReference>
<dbReference type="Gene3D" id="3.10.20.30">
    <property type="match status" value="1"/>
</dbReference>
<dbReference type="SUPFAM" id="SSF81301">
    <property type="entry name" value="Nucleotidyltransferase"/>
    <property type="match status" value="1"/>
</dbReference>
<dbReference type="Gene3D" id="1.10.3210.10">
    <property type="entry name" value="Hypothetical protein af1432"/>
    <property type="match status" value="1"/>
</dbReference>
<dbReference type="InterPro" id="IPR033655">
    <property type="entry name" value="TGS_RelA/SpoT"/>
</dbReference>
<dbReference type="GO" id="GO:0016301">
    <property type="term" value="F:kinase activity"/>
    <property type="evidence" value="ECO:0007669"/>
    <property type="project" value="UniProtKB-KW"/>
</dbReference>
<dbReference type="SUPFAM" id="SSF81271">
    <property type="entry name" value="TGS-like"/>
    <property type="match status" value="1"/>
</dbReference>
<dbReference type="FunFam" id="3.30.460.10:FF:000001">
    <property type="entry name" value="GTP pyrophosphokinase RelA"/>
    <property type="match status" value="1"/>
</dbReference>
<proteinExistence type="inferred from homology"/>
<protein>
    <submittedName>
        <fullName evidence="5">Guanosine-3',5'-bis(Diphosphate) 3'-pyrophosphohydrolase / GTP pyrophosphokinase, (P)ppGpp synthetase II</fullName>
        <ecNumber evidence="5">2.7.6.5</ecNumber>
        <ecNumber evidence="5">3.1.7.2</ecNumber>
    </submittedName>
</protein>
<dbReference type="CDD" id="cd04876">
    <property type="entry name" value="ACT_RelA-SpoT"/>
    <property type="match status" value="1"/>
</dbReference>
<dbReference type="PANTHER" id="PTHR21262:SF36">
    <property type="entry name" value="BIFUNCTIONAL (P)PPGPP SYNTHASE_HYDROLASE SPOT"/>
    <property type="match status" value="1"/>
</dbReference>
<dbReference type="GO" id="GO:0015969">
    <property type="term" value="P:guanosine tetraphosphate metabolic process"/>
    <property type="evidence" value="ECO:0007669"/>
    <property type="project" value="InterPro"/>
</dbReference>
<dbReference type="InterPro" id="IPR043519">
    <property type="entry name" value="NT_sf"/>
</dbReference>
<dbReference type="GO" id="GO:0008893">
    <property type="term" value="F:guanosine-3',5'-bis(diphosphate) 3'-diphosphatase activity"/>
    <property type="evidence" value="ECO:0007669"/>
    <property type="project" value="UniProtKB-EC"/>
</dbReference>
<dbReference type="InterPro" id="IPR003607">
    <property type="entry name" value="HD/PDEase_dom"/>
</dbReference>
<dbReference type="InterPro" id="IPR012675">
    <property type="entry name" value="Beta-grasp_dom_sf"/>
</dbReference>
<evidence type="ECO:0000259" key="2">
    <source>
        <dbReference type="PROSITE" id="PS51671"/>
    </source>
</evidence>
<dbReference type="NCBIfam" id="TIGR00691">
    <property type="entry name" value="spoT_relA"/>
    <property type="match status" value="1"/>
</dbReference>